<name>A0A0C9TDQ0_PAXIN</name>
<gene>
    <name evidence="2" type="ORF">PAXINDRAFT_182928</name>
</gene>
<protein>
    <submittedName>
        <fullName evidence="2">Uncharacterized protein</fullName>
    </submittedName>
</protein>
<dbReference type="Proteomes" id="UP000053647">
    <property type="component" value="Unassembled WGS sequence"/>
</dbReference>
<proteinExistence type="predicted"/>
<organism evidence="2 3">
    <name type="scientific">Paxillus involutus ATCC 200175</name>
    <dbReference type="NCBI Taxonomy" id="664439"/>
    <lineage>
        <taxon>Eukaryota</taxon>
        <taxon>Fungi</taxon>
        <taxon>Dikarya</taxon>
        <taxon>Basidiomycota</taxon>
        <taxon>Agaricomycotina</taxon>
        <taxon>Agaricomycetes</taxon>
        <taxon>Agaricomycetidae</taxon>
        <taxon>Boletales</taxon>
        <taxon>Paxilineae</taxon>
        <taxon>Paxillaceae</taxon>
        <taxon>Paxillus</taxon>
    </lineage>
</organism>
<reference evidence="2 3" key="1">
    <citation type="submission" date="2014-06" db="EMBL/GenBank/DDBJ databases">
        <authorList>
            <consortium name="DOE Joint Genome Institute"/>
            <person name="Kuo A."/>
            <person name="Kohler A."/>
            <person name="Nagy L.G."/>
            <person name="Floudas D."/>
            <person name="Copeland A."/>
            <person name="Barry K.W."/>
            <person name="Cichocki N."/>
            <person name="Veneault-Fourrey C."/>
            <person name="LaButti K."/>
            <person name="Lindquist E.A."/>
            <person name="Lipzen A."/>
            <person name="Lundell T."/>
            <person name="Morin E."/>
            <person name="Murat C."/>
            <person name="Sun H."/>
            <person name="Tunlid A."/>
            <person name="Henrissat B."/>
            <person name="Grigoriev I.V."/>
            <person name="Hibbett D.S."/>
            <person name="Martin F."/>
            <person name="Nordberg H.P."/>
            <person name="Cantor M.N."/>
            <person name="Hua S.X."/>
        </authorList>
    </citation>
    <scope>NUCLEOTIDE SEQUENCE [LARGE SCALE GENOMIC DNA]</scope>
    <source>
        <strain evidence="2 3">ATCC 200175</strain>
    </source>
</reference>
<feature type="region of interest" description="Disordered" evidence="1">
    <location>
        <begin position="1"/>
        <end position="58"/>
    </location>
</feature>
<dbReference type="OrthoDB" id="2691803at2759"/>
<evidence type="ECO:0000313" key="3">
    <source>
        <dbReference type="Proteomes" id="UP000053647"/>
    </source>
</evidence>
<evidence type="ECO:0000256" key="1">
    <source>
        <dbReference type="SAM" id="MobiDB-lite"/>
    </source>
</evidence>
<keyword evidence="3" id="KW-1185">Reference proteome</keyword>
<dbReference type="HOGENOM" id="CLU_1949485_0_0_1"/>
<reference evidence="3" key="2">
    <citation type="submission" date="2015-01" db="EMBL/GenBank/DDBJ databases">
        <title>Evolutionary Origins and Diversification of the Mycorrhizal Mutualists.</title>
        <authorList>
            <consortium name="DOE Joint Genome Institute"/>
            <consortium name="Mycorrhizal Genomics Consortium"/>
            <person name="Kohler A."/>
            <person name="Kuo A."/>
            <person name="Nagy L.G."/>
            <person name="Floudas D."/>
            <person name="Copeland A."/>
            <person name="Barry K.W."/>
            <person name="Cichocki N."/>
            <person name="Veneault-Fourrey C."/>
            <person name="LaButti K."/>
            <person name="Lindquist E.A."/>
            <person name="Lipzen A."/>
            <person name="Lundell T."/>
            <person name="Morin E."/>
            <person name="Murat C."/>
            <person name="Riley R."/>
            <person name="Ohm R."/>
            <person name="Sun H."/>
            <person name="Tunlid A."/>
            <person name="Henrissat B."/>
            <person name="Grigoriev I.V."/>
            <person name="Hibbett D.S."/>
            <person name="Martin F."/>
        </authorList>
    </citation>
    <scope>NUCLEOTIDE SEQUENCE [LARGE SCALE GENOMIC DNA]</scope>
    <source>
        <strain evidence="3">ATCC 200175</strain>
    </source>
</reference>
<accession>A0A0C9TDQ0</accession>
<dbReference type="EMBL" id="KN821013">
    <property type="protein sequence ID" value="KIJ05386.1"/>
    <property type="molecule type" value="Genomic_DNA"/>
</dbReference>
<dbReference type="AlphaFoldDB" id="A0A0C9TDQ0"/>
<sequence>MSESPTPGPSTRKEKLFLTSDGPDDVNDLPSSMKGMSLSPEHGRNGKGTKTPFAHPPVASYPRSAGNYADSMFRFALPKAPPVKRLPPPVDFIEPSFDDIIFRRVPDPTSPASAPRINPWSKDYFLGDI</sequence>
<evidence type="ECO:0000313" key="2">
    <source>
        <dbReference type="EMBL" id="KIJ05386.1"/>
    </source>
</evidence>